<evidence type="ECO:0000256" key="1">
    <source>
        <dbReference type="SAM" id="MobiDB-lite"/>
    </source>
</evidence>
<dbReference type="PROSITE" id="PS51257">
    <property type="entry name" value="PROKAR_LIPOPROTEIN"/>
    <property type="match status" value="1"/>
</dbReference>
<feature type="region of interest" description="Disordered" evidence="1">
    <location>
        <begin position="22"/>
        <end position="41"/>
    </location>
</feature>
<dbReference type="EMBL" id="FOYO01000001">
    <property type="protein sequence ID" value="SFR42976.1"/>
    <property type="molecule type" value="Genomic_DNA"/>
</dbReference>
<dbReference type="OrthoDB" id="3295600at2"/>
<keyword evidence="4" id="KW-1185">Reference proteome</keyword>
<accession>A0A1I6GLE5</accession>
<reference evidence="4" key="1">
    <citation type="submission" date="2016-10" db="EMBL/GenBank/DDBJ databases">
        <authorList>
            <person name="Varghese N."/>
            <person name="Submissions S."/>
        </authorList>
    </citation>
    <scope>NUCLEOTIDE SEQUENCE [LARGE SCALE GENOMIC DNA]</scope>
    <source>
        <strain evidence="4">DSM 26921</strain>
    </source>
</reference>
<organism evidence="3 4">
    <name type="scientific">Litoreibacter janthinus</name>
    <dbReference type="NCBI Taxonomy" id="670154"/>
    <lineage>
        <taxon>Bacteria</taxon>
        <taxon>Pseudomonadati</taxon>
        <taxon>Pseudomonadota</taxon>
        <taxon>Alphaproteobacteria</taxon>
        <taxon>Rhodobacterales</taxon>
        <taxon>Roseobacteraceae</taxon>
        <taxon>Litoreibacter</taxon>
    </lineage>
</organism>
<evidence type="ECO:0000313" key="3">
    <source>
        <dbReference type="EMBL" id="SFR42976.1"/>
    </source>
</evidence>
<name>A0A1I6GLE5_9RHOB</name>
<feature type="chain" id="PRO_5011745439" description="DUF2927 domain-containing protein" evidence="2">
    <location>
        <begin position="20"/>
        <end position="315"/>
    </location>
</feature>
<keyword evidence="2" id="KW-0732">Signal</keyword>
<dbReference type="Pfam" id="PF11150">
    <property type="entry name" value="DUF2927"/>
    <property type="match status" value="1"/>
</dbReference>
<evidence type="ECO:0008006" key="5">
    <source>
        <dbReference type="Google" id="ProtNLM"/>
    </source>
</evidence>
<dbReference type="STRING" id="670154.SAMN04488002_1659"/>
<sequence>MKGALHIALAGLMALTLSACDEPVSSPRPEQRKAPPRVTAPKLVEPSARSKELSAYYAQVQRSLLSQGLMRTDGGGIDTPFSKRQLVNNFIQIGVFNEFTLVNGLYTNERSEGRVQRWEKPVNISMQFGPAVSRDIRVKDQKTVAAYAQRLARVSGAPVGVTRGKGNFHVAVLTVDEIEAFGPELMRLIPGLDAGIASQITNMPKPIYCAVYAFSDASTPDSFHSAVAIVRAEHPDLLRQSCYHEEIAQGLGLSNDSPAARPSIFNDDDEFALLTRHDEILLQILYDERLPLGSTPAQARPVIEVIASELLGGES</sequence>
<evidence type="ECO:0000313" key="4">
    <source>
        <dbReference type="Proteomes" id="UP000199658"/>
    </source>
</evidence>
<evidence type="ECO:0000256" key="2">
    <source>
        <dbReference type="SAM" id="SignalP"/>
    </source>
</evidence>
<feature type="signal peptide" evidence="2">
    <location>
        <begin position="1"/>
        <end position="19"/>
    </location>
</feature>
<gene>
    <name evidence="3" type="ORF">SAMN04488002_1659</name>
</gene>
<dbReference type="Proteomes" id="UP000199658">
    <property type="component" value="Unassembled WGS sequence"/>
</dbReference>
<proteinExistence type="predicted"/>
<dbReference type="RefSeq" id="WP_139229805.1">
    <property type="nucleotide sequence ID" value="NZ_FOYO01000001.1"/>
</dbReference>
<protein>
    <recommendedName>
        <fullName evidence="5">DUF2927 domain-containing protein</fullName>
    </recommendedName>
</protein>
<dbReference type="InterPro" id="IPR021323">
    <property type="entry name" value="DUF2927"/>
</dbReference>
<dbReference type="AlphaFoldDB" id="A0A1I6GLE5"/>